<keyword evidence="1" id="KW-0812">Transmembrane</keyword>
<gene>
    <name evidence="2" type="ORF">VNO77_30901</name>
</gene>
<protein>
    <submittedName>
        <fullName evidence="2">Uncharacterized protein</fullName>
    </submittedName>
</protein>
<name>A0AAN9KQL5_CANGL</name>
<dbReference type="Proteomes" id="UP001367508">
    <property type="component" value="Unassembled WGS sequence"/>
</dbReference>
<evidence type="ECO:0000256" key="1">
    <source>
        <dbReference type="SAM" id="Phobius"/>
    </source>
</evidence>
<dbReference type="EMBL" id="JAYMYQ010000007">
    <property type="protein sequence ID" value="KAK7320936.1"/>
    <property type="molecule type" value="Genomic_DNA"/>
</dbReference>
<organism evidence="2 3">
    <name type="scientific">Canavalia gladiata</name>
    <name type="common">Sword bean</name>
    <name type="synonym">Dolichos gladiatus</name>
    <dbReference type="NCBI Taxonomy" id="3824"/>
    <lineage>
        <taxon>Eukaryota</taxon>
        <taxon>Viridiplantae</taxon>
        <taxon>Streptophyta</taxon>
        <taxon>Embryophyta</taxon>
        <taxon>Tracheophyta</taxon>
        <taxon>Spermatophyta</taxon>
        <taxon>Magnoliopsida</taxon>
        <taxon>eudicotyledons</taxon>
        <taxon>Gunneridae</taxon>
        <taxon>Pentapetalae</taxon>
        <taxon>rosids</taxon>
        <taxon>fabids</taxon>
        <taxon>Fabales</taxon>
        <taxon>Fabaceae</taxon>
        <taxon>Papilionoideae</taxon>
        <taxon>50 kb inversion clade</taxon>
        <taxon>NPAAA clade</taxon>
        <taxon>indigoferoid/millettioid clade</taxon>
        <taxon>Phaseoleae</taxon>
        <taxon>Canavalia</taxon>
    </lineage>
</organism>
<feature type="transmembrane region" description="Helical" evidence="1">
    <location>
        <begin position="21"/>
        <end position="40"/>
    </location>
</feature>
<dbReference type="AlphaFoldDB" id="A0AAN9KQL5"/>
<reference evidence="2 3" key="1">
    <citation type="submission" date="2024-01" db="EMBL/GenBank/DDBJ databases">
        <title>The genomes of 5 underutilized Papilionoideae crops provide insights into root nodulation and disease resistanc.</title>
        <authorList>
            <person name="Jiang F."/>
        </authorList>
    </citation>
    <scope>NUCLEOTIDE SEQUENCE [LARGE SCALE GENOMIC DNA]</scope>
    <source>
        <strain evidence="2">LVBAO_FW01</strain>
        <tissue evidence="2">Leaves</tissue>
    </source>
</reference>
<sequence length="192" mass="21048">MINIGSMHNNGTTYRCSPRGILLVVFVGLLIAYHVSHIAWSDGIHSKGLGDLMAPPYPNHLMHPSSHAKLQEVKTWVNTSENDELLACTDQSYRAPIRLEDYSSNQPATMSLGSVDLQLRNVLGGVPVFSFHPLIPNGRSFMSIPPICRAIPFSLILAPKKPIGRCLQSAFLLQGEAPSLIENDENFSDTPS</sequence>
<keyword evidence="1" id="KW-1133">Transmembrane helix</keyword>
<accession>A0AAN9KQL5</accession>
<keyword evidence="3" id="KW-1185">Reference proteome</keyword>
<comment type="caution">
    <text evidence="2">The sequence shown here is derived from an EMBL/GenBank/DDBJ whole genome shotgun (WGS) entry which is preliminary data.</text>
</comment>
<keyword evidence="1" id="KW-0472">Membrane</keyword>
<evidence type="ECO:0000313" key="2">
    <source>
        <dbReference type="EMBL" id="KAK7320936.1"/>
    </source>
</evidence>
<evidence type="ECO:0000313" key="3">
    <source>
        <dbReference type="Proteomes" id="UP001367508"/>
    </source>
</evidence>
<proteinExistence type="predicted"/>